<keyword evidence="2" id="KW-1185">Reference proteome</keyword>
<organism evidence="1 2">
    <name type="scientific">Bursaphelenchus okinawaensis</name>
    <dbReference type="NCBI Taxonomy" id="465554"/>
    <lineage>
        <taxon>Eukaryota</taxon>
        <taxon>Metazoa</taxon>
        <taxon>Ecdysozoa</taxon>
        <taxon>Nematoda</taxon>
        <taxon>Chromadorea</taxon>
        <taxon>Rhabditida</taxon>
        <taxon>Tylenchina</taxon>
        <taxon>Tylenchomorpha</taxon>
        <taxon>Aphelenchoidea</taxon>
        <taxon>Aphelenchoididae</taxon>
        <taxon>Bursaphelenchus</taxon>
    </lineage>
</organism>
<dbReference type="Proteomes" id="UP000783686">
    <property type="component" value="Unassembled WGS sequence"/>
</dbReference>
<dbReference type="EMBL" id="CAJFDH010000005">
    <property type="protein sequence ID" value="CAD5223510.1"/>
    <property type="molecule type" value="Genomic_DNA"/>
</dbReference>
<name>A0A811L5J3_9BILA</name>
<sequence length="153" mass="18289">MGDDWKFYGVPLVKQKKSNTINIADQLWKNKVFYNVELQLWFSRKPRDLAIADAYLAELFDTQFATAFLHSINFLTFYHYLPLPPQVQDKEFYCVLRMYDMLDDAIFDIYRTILSDFERVCVKKLIFKAKLYIVAIEYDKDLPFKSFAKHLTK</sequence>
<dbReference type="AlphaFoldDB" id="A0A811L5J3"/>
<comment type="caution">
    <text evidence="1">The sequence shown here is derived from an EMBL/GenBank/DDBJ whole genome shotgun (WGS) entry which is preliminary data.</text>
</comment>
<gene>
    <name evidence="1" type="ORF">BOKJ2_LOCUS10280</name>
</gene>
<evidence type="ECO:0000313" key="2">
    <source>
        <dbReference type="Proteomes" id="UP000614601"/>
    </source>
</evidence>
<evidence type="ECO:0000313" key="1">
    <source>
        <dbReference type="EMBL" id="CAD5223510.1"/>
    </source>
</evidence>
<dbReference type="Proteomes" id="UP000614601">
    <property type="component" value="Unassembled WGS sequence"/>
</dbReference>
<proteinExistence type="predicted"/>
<protein>
    <submittedName>
        <fullName evidence="1">Uncharacterized protein</fullName>
    </submittedName>
</protein>
<dbReference type="EMBL" id="CAJFCW020000005">
    <property type="protein sequence ID" value="CAG9118078.1"/>
    <property type="molecule type" value="Genomic_DNA"/>
</dbReference>
<reference evidence="1" key="1">
    <citation type="submission" date="2020-09" db="EMBL/GenBank/DDBJ databases">
        <authorList>
            <person name="Kikuchi T."/>
        </authorList>
    </citation>
    <scope>NUCLEOTIDE SEQUENCE</scope>
    <source>
        <strain evidence="1">SH1</strain>
    </source>
</reference>
<accession>A0A811L5J3</accession>